<dbReference type="Proteomes" id="UP000032402">
    <property type="component" value="Segment"/>
</dbReference>
<sequence>MKKCKVCGKEKDLDQYYTYKKYGKTYINGKCKVCTLAQNKKYRDTTGYDRARYQKDKEKIRQLQREYSKTEEGRKARLEASRRYRESEHGKLKQKARAVVNHAIRDGKLIKPETCMDCGRSTQLEAHHKDYNKPLDVDWICKNCHENRHHLNEGSTSE</sequence>
<proteinExistence type="predicted"/>
<feature type="region of interest" description="Disordered" evidence="1">
    <location>
        <begin position="60"/>
        <end position="93"/>
    </location>
</feature>
<protein>
    <submittedName>
        <fullName evidence="2">Uncharacterized protein</fullName>
    </submittedName>
</protein>
<dbReference type="EMBL" id="KP339049">
    <property type="protein sequence ID" value="AJP61480.1"/>
    <property type="molecule type" value="Genomic_DNA"/>
</dbReference>
<accession>A0A0C5JZN0</accession>
<dbReference type="KEGG" id="vg:26644528"/>
<organism evidence="2 3">
    <name type="scientific">Enterococcus phage EFDG1</name>
    <dbReference type="NCBI Taxonomy" id="1597976"/>
    <lineage>
        <taxon>Viruses</taxon>
        <taxon>Duplodnaviria</taxon>
        <taxon>Heunggongvirae</taxon>
        <taxon>Uroviricota</taxon>
        <taxon>Caudoviricetes</taxon>
        <taxon>Herelleviridae</taxon>
        <taxon>Brockvirinae</taxon>
        <taxon>Schiekvirus</taxon>
        <taxon>Schiekvirus EFDG1</taxon>
    </lineage>
</organism>
<dbReference type="OrthoDB" id="18433at10239"/>
<name>A0A0C5JZN0_9CAUD</name>
<dbReference type="GeneID" id="26644528"/>
<evidence type="ECO:0000313" key="2">
    <source>
        <dbReference type="EMBL" id="AJP61480.1"/>
    </source>
</evidence>
<feature type="compositionally biased region" description="Basic and acidic residues" evidence="1">
    <location>
        <begin position="60"/>
        <end position="91"/>
    </location>
</feature>
<evidence type="ECO:0000256" key="1">
    <source>
        <dbReference type="SAM" id="MobiDB-lite"/>
    </source>
</evidence>
<dbReference type="RefSeq" id="YP_009218374.1">
    <property type="nucleotide sequence ID" value="NC_029009.1"/>
</dbReference>
<reference evidence="2 3" key="1">
    <citation type="journal article" date="2015" name="Appl. Environ. Microbiol.">
        <title>Targeting Enterococcus faecalis Biofilms with Phage Therapy.</title>
        <authorList>
            <person name="Khalifa L."/>
            <person name="Brosh Y."/>
            <person name="Gelman D."/>
            <person name="Coppenhagen-Glazer S."/>
            <person name="Beyth S."/>
            <person name="Poradosu-Cohen R."/>
            <person name="Que Y.A."/>
            <person name="Beyth N."/>
            <person name="Hazan R."/>
        </authorList>
    </citation>
    <scope>NUCLEOTIDE SEQUENCE [LARGE SCALE GENOMIC DNA]</scope>
</reference>
<keyword evidence="3" id="KW-1185">Reference proteome</keyword>
<evidence type="ECO:0000313" key="3">
    <source>
        <dbReference type="Proteomes" id="UP000032402"/>
    </source>
</evidence>